<dbReference type="PANTHER" id="PTHR11097">
    <property type="entry name" value="EXOSOME COMPLEX EXONUCLEASE RIBOSOMAL RNA PROCESSING PROTEIN"/>
    <property type="match status" value="1"/>
</dbReference>
<dbReference type="AlphaFoldDB" id="A0A8J2RIP4"/>
<dbReference type="GO" id="GO:0005730">
    <property type="term" value="C:nucleolus"/>
    <property type="evidence" value="ECO:0007669"/>
    <property type="project" value="UniProtKB-SubCell"/>
</dbReference>
<comment type="caution">
    <text evidence="12">The sequence shown here is derived from an EMBL/GenBank/DDBJ whole genome shotgun (WGS) entry which is preliminary data.</text>
</comment>
<organism evidence="12 13">
    <name type="scientific">Daphnia galeata</name>
    <dbReference type="NCBI Taxonomy" id="27404"/>
    <lineage>
        <taxon>Eukaryota</taxon>
        <taxon>Metazoa</taxon>
        <taxon>Ecdysozoa</taxon>
        <taxon>Arthropoda</taxon>
        <taxon>Crustacea</taxon>
        <taxon>Branchiopoda</taxon>
        <taxon>Diplostraca</taxon>
        <taxon>Cladocera</taxon>
        <taxon>Anomopoda</taxon>
        <taxon>Daphniidae</taxon>
        <taxon>Daphnia</taxon>
    </lineage>
</organism>
<keyword evidence="5" id="KW-0698">rRNA processing</keyword>
<evidence type="ECO:0000256" key="9">
    <source>
        <dbReference type="ARBA" id="ARBA00030617"/>
    </source>
</evidence>
<reference evidence="12" key="1">
    <citation type="submission" date="2021-11" db="EMBL/GenBank/DDBJ databases">
        <authorList>
            <person name="Schell T."/>
        </authorList>
    </citation>
    <scope>NUCLEOTIDE SEQUENCE</scope>
    <source>
        <strain evidence="12">M5</strain>
    </source>
</reference>
<dbReference type="PANTHER" id="PTHR11097:SF9">
    <property type="entry name" value="EXOSOME COMPLEX COMPONENT RRP43"/>
    <property type="match status" value="1"/>
</dbReference>
<dbReference type="InterPro" id="IPR020568">
    <property type="entry name" value="Ribosomal_Su5_D2-typ_SF"/>
</dbReference>
<keyword evidence="4" id="KW-0963">Cytoplasm</keyword>
<evidence type="ECO:0000256" key="8">
    <source>
        <dbReference type="ARBA" id="ARBA00023242"/>
    </source>
</evidence>
<comment type="subcellular location">
    <subcellularLocation>
        <location evidence="1">Cytoplasm</location>
    </subcellularLocation>
    <subcellularLocation>
        <location evidence="2">Nucleus</location>
        <location evidence="2">Nucleolus</location>
    </subcellularLocation>
</comment>
<dbReference type="GO" id="GO:0034475">
    <property type="term" value="P:U4 snRNA 3'-end processing"/>
    <property type="evidence" value="ECO:0007669"/>
    <property type="project" value="TreeGrafter"/>
</dbReference>
<feature type="domain" description="Exoribonuclease phosphorolytic" evidence="11">
    <location>
        <begin position="192"/>
        <end position="253"/>
    </location>
</feature>
<evidence type="ECO:0000256" key="2">
    <source>
        <dbReference type="ARBA" id="ARBA00004604"/>
    </source>
</evidence>
<keyword evidence="8" id="KW-0539">Nucleus</keyword>
<sequence length="278" mass="30378">MATDHKTLQPLEFYKTFLDRKTRPDGRSLLEFRRMTLNAGSIGTADGSAIVKCGNTAIICGIKAELVAPERDEPQKGLIIPNVTLPSLCSSHIKSGPPGETAQAATQFIAELVNNNIIMDLETLCIKNSKWSWVLYCDLLCINLDGSLLDACVMALVAALKNLSLPVVSYDEEMDKLISNIEDKMGFHGIKQPVTSTFSLFENGILISDPTFEEEQLAAGVISITMEGTSVTHLYKPGGCTLNEKQVKKLMQQSELKTKEVVKLIEEACSPMGVEPID</sequence>
<evidence type="ECO:0000256" key="3">
    <source>
        <dbReference type="ARBA" id="ARBA00006678"/>
    </source>
</evidence>
<dbReference type="GO" id="GO:0000467">
    <property type="term" value="P:exonucleolytic trimming to generate mature 3'-end of 5.8S rRNA from tricistronic rRNA transcript (SSU-rRNA, 5.8S rRNA, LSU-rRNA)"/>
    <property type="evidence" value="ECO:0007669"/>
    <property type="project" value="TreeGrafter"/>
</dbReference>
<keyword evidence="13" id="KW-1185">Reference proteome</keyword>
<dbReference type="InterPro" id="IPR033196">
    <property type="entry name" value="Rrp43"/>
</dbReference>
<accession>A0A8J2RIP4</accession>
<protein>
    <recommendedName>
        <fullName evidence="9">Ribosomal RNA-processing protein 43</fullName>
    </recommendedName>
</protein>
<evidence type="ECO:0000259" key="10">
    <source>
        <dbReference type="Pfam" id="PF01138"/>
    </source>
</evidence>
<dbReference type="GO" id="GO:0000176">
    <property type="term" value="C:nuclear exosome (RNase complex)"/>
    <property type="evidence" value="ECO:0007669"/>
    <property type="project" value="TreeGrafter"/>
</dbReference>
<dbReference type="CDD" id="cd11369">
    <property type="entry name" value="RNase_PH_RRP43"/>
    <property type="match status" value="1"/>
</dbReference>
<evidence type="ECO:0000256" key="6">
    <source>
        <dbReference type="ARBA" id="ARBA00022835"/>
    </source>
</evidence>
<evidence type="ECO:0000256" key="5">
    <source>
        <dbReference type="ARBA" id="ARBA00022552"/>
    </source>
</evidence>
<dbReference type="Pfam" id="PF03725">
    <property type="entry name" value="RNase_PH_C"/>
    <property type="match status" value="1"/>
</dbReference>
<dbReference type="GO" id="GO:0000177">
    <property type="term" value="C:cytoplasmic exosome (RNase complex)"/>
    <property type="evidence" value="ECO:0007669"/>
    <property type="project" value="TreeGrafter"/>
</dbReference>
<dbReference type="GO" id="GO:0071028">
    <property type="term" value="P:nuclear mRNA surveillance"/>
    <property type="evidence" value="ECO:0007669"/>
    <property type="project" value="TreeGrafter"/>
</dbReference>
<dbReference type="InterPro" id="IPR050590">
    <property type="entry name" value="Exosome_comp_Rrp42_subfam"/>
</dbReference>
<evidence type="ECO:0000256" key="1">
    <source>
        <dbReference type="ARBA" id="ARBA00004496"/>
    </source>
</evidence>
<dbReference type="InterPro" id="IPR036345">
    <property type="entry name" value="ExoRNase_PH_dom2_sf"/>
</dbReference>
<dbReference type="SUPFAM" id="SSF55666">
    <property type="entry name" value="Ribonuclease PH domain 2-like"/>
    <property type="match status" value="1"/>
</dbReference>
<feature type="domain" description="Exoribonuclease phosphorolytic" evidence="10">
    <location>
        <begin position="31"/>
        <end position="166"/>
    </location>
</feature>
<evidence type="ECO:0000313" key="12">
    <source>
        <dbReference type="EMBL" id="CAH0100483.1"/>
    </source>
</evidence>
<dbReference type="SUPFAM" id="SSF54211">
    <property type="entry name" value="Ribosomal protein S5 domain 2-like"/>
    <property type="match status" value="1"/>
</dbReference>
<dbReference type="GO" id="GO:0034473">
    <property type="term" value="P:U1 snRNA 3'-end processing"/>
    <property type="evidence" value="ECO:0007669"/>
    <property type="project" value="TreeGrafter"/>
</dbReference>
<dbReference type="GO" id="GO:0016075">
    <property type="term" value="P:rRNA catabolic process"/>
    <property type="evidence" value="ECO:0007669"/>
    <property type="project" value="TreeGrafter"/>
</dbReference>
<dbReference type="Proteomes" id="UP000789390">
    <property type="component" value="Unassembled WGS sequence"/>
</dbReference>
<evidence type="ECO:0000256" key="7">
    <source>
        <dbReference type="ARBA" id="ARBA00022884"/>
    </source>
</evidence>
<dbReference type="Gene3D" id="3.30.230.70">
    <property type="entry name" value="GHMP Kinase, N-terminal domain"/>
    <property type="match status" value="1"/>
</dbReference>
<dbReference type="FunFam" id="3.30.230.70:FF:000017">
    <property type="entry name" value="Exosome complex component Rrp42"/>
    <property type="match status" value="1"/>
</dbReference>
<comment type="similarity">
    <text evidence="3">Belongs to the RNase PH family.</text>
</comment>
<keyword evidence="7" id="KW-0694">RNA-binding</keyword>
<proteinExistence type="inferred from homology"/>
<dbReference type="GO" id="GO:0035925">
    <property type="term" value="F:mRNA 3'-UTR AU-rich region binding"/>
    <property type="evidence" value="ECO:0007669"/>
    <property type="project" value="TreeGrafter"/>
</dbReference>
<dbReference type="InterPro" id="IPR027408">
    <property type="entry name" value="PNPase/RNase_PH_dom_sf"/>
</dbReference>
<dbReference type="EMBL" id="CAKKLH010000037">
    <property type="protein sequence ID" value="CAH0100483.1"/>
    <property type="molecule type" value="Genomic_DNA"/>
</dbReference>
<dbReference type="Pfam" id="PF01138">
    <property type="entry name" value="RNase_PH"/>
    <property type="match status" value="1"/>
</dbReference>
<keyword evidence="6" id="KW-0271">Exosome</keyword>
<dbReference type="GO" id="GO:0071035">
    <property type="term" value="P:nuclear polyadenylation-dependent rRNA catabolic process"/>
    <property type="evidence" value="ECO:0007669"/>
    <property type="project" value="TreeGrafter"/>
</dbReference>
<evidence type="ECO:0000256" key="4">
    <source>
        <dbReference type="ARBA" id="ARBA00022490"/>
    </source>
</evidence>
<dbReference type="InterPro" id="IPR015847">
    <property type="entry name" value="ExoRNase_PH_dom2"/>
</dbReference>
<name>A0A8J2RIP4_9CRUS</name>
<dbReference type="GO" id="GO:0071038">
    <property type="term" value="P:TRAMP-dependent tRNA surveillance pathway"/>
    <property type="evidence" value="ECO:0007669"/>
    <property type="project" value="TreeGrafter"/>
</dbReference>
<dbReference type="OrthoDB" id="45882at2759"/>
<dbReference type="InterPro" id="IPR001247">
    <property type="entry name" value="ExoRNase_PH_dom1"/>
</dbReference>
<evidence type="ECO:0000259" key="11">
    <source>
        <dbReference type="Pfam" id="PF03725"/>
    </source>
</evidence>
<gene>
    <name evidence="12" type="ORF">DGAL_LOCUS2736</name>
</gene>
<evidence type="ECO:0000313" key="13">
    <source>
        <dbReference type="Proteomes" id="UP000789390"/>
    </source>
</evidence>
<dbReference type="GO" id="GO:0034476">
    <property type="term" value="P:U5 snRNA 3'-end processing"/>
    <property type="evidence" value="ECO:0007669"/>
    <property type="project" value="TreeGrafter"/>
</dbReference>